<feature type="compositionally biased region" description="Basic and acidic residues" evidence="7">
    <location>
        <begin position="177"/>
        <end position="188"/>
    </location>
</feature>
<dbReference type="KEGG" id="more:E1B28_005115"/>
<keyword evidence="6" id="KW-0804">Transcription</keyword>
<keyword evidence="5" id="KW-0548">Nucleotidyltransferase</keyword>
<organism evidence="8 9">
    <name type="scientific">Marasmius oreades</name>
    <name type="common">fairy-ring Marasmius</name>
    <dbReference type="NCBI Taxonomy" id="181124"/>
    <lineage>
        <taxon>Eukaryota</taxon>
        <taxon>Fungi</taxon>
        <taxon>Dikarya</taxon>
        <taxon>Basidiomycota</taxon>
        <taxon>Agaricomycotina</taxon>
        <taxon>Agaricomycetes</taxon>
        <taxon>Agaricomycetidae</taxon>
        <taxon>Agaricales</taxon>
        <taxon>Marasmiineae</taxon>
        <taxon>Marasmiaceae</taxon>
        <taxon>Marasmius</taxon>
    </lineage>
</organism>
<evidence type="ECO:0000256" key="5">
    <source>
        <dbReference type="ARBA" id="ARBA00022695"/>
    </source>
</evidence>
<dbReference type="EMBL" id="CM032182">
    <property type="protein sequence ID" value="KAG7097796.1"/>
    <property type="molecule type" value="Genomic_DNA"/>
</dbReference>
<evidence type="ECO:0000313" key="8">
    <source>
        <dbReference type="EMBL" id="KAG7097796.1"/>
    </source>
</evidence>
<dbReference type="EC" id="2.7.7.6" evidence="2"/>
<reference evidence="8" key="1">
    <citation type="journal article" date="2021" name="Genome Biol. Evol.">
        <title>The assembled and annotated genome of the fairy-ring fungus Marasmius oreades.</title>
        <authorList>
            <person name="Hiltunen M."/>
            <person name="Ament-Velasquez S.L."/>
            <person name="Johannesson H."/>
        </authorList>
    </citation>
    <scope>NUCLEOTIDE SEQUENCE</scope>
    <source>
        <strain evidence="8">03SP1</strain>
    </source>
</reference>
<dbReference type="GO" id="GO:0006351">
    <property type="term" value="P:DNA-templated transcription"/>
    <property type="evidence" value="ECO:0007669"/>
    <property type="project" value="InterPro"/>
</dbReference>
<evidence type="ECO:0000256" key="7">
    <source>
        <dbReference type="SAM" id="MobiDB-lite"/>
    </source>
</evidence>
<evidence type="ECO:0000256" key="4">
    <source>
        <dbReference type="ARBA" id="ARBA00022679"/>
    </source>
</evidence>
<dbReference type="OrthoDB" id="10248617at2759"/>
<dbReference type="PANTHER" id="PTHR20856">
    <property type="entry name" value="DNA-DIRECTED RNA POLYMERASE I SUBUNIT 2"/>
    <property type="match status" value="1"/>
</dbReference>
<feature type="region of interest" description="Disordered" evidence="7">
    <location>
        <begin position="171"/>
        <end position="190"/>
    </location>
</feature>
<evidence type="ECO:0000256" key="2">
    <source>
        <dbReference type="ARBA" id="ARBA00012418"/>
    </source>
</evidence>
<dbReference type="GO" id="GO:0032549">
    <property type="term" value="F:ribonucleoside binding"/>
    <property type="evidence" value="ECO:0007669"/>
    <property type="project" value="InterPro"/>
</dbReference>
<dbReference type="GO" id="GO:0000428">
    <property type="term" value="C:DNA-directed RNA polymerase complex"/>
    <property type="evidence" value="ECO:0007669"/>
    <property type="project" value="UniProtKB-KW"/>
</dbReference>
<keyword evidence="9" id="KW-1185">Reference proteome</keyword>
<evidence type="ECO:0000313" key="9">
    <source>
        <dbReference type="Proteomes" id="UP001049176"/>
    </source>
</evidence>
<comment type="caution">
    <text evidence="8">The sequence shown here is derived from an EMBL/GenBank/DDBJ whole genome shotgun (WGS) entry which is preliminary data.</text>
</comment>
<accession>A0A9P8ADH7</accession>
<dbReference type="GO" id="GO:0003899">
    <property type="term" value="F:DNA-directed RNA polymerase activity"/>
    <property type="evidence" value="ECO:0007669"/>
    <property type="project" value="UniProtKB-EC"/>
</dbReference>
<dbReference type="GeneID" id="66074191"/>
<name>A0A9P8ADH7_9AGAR</name>
<sequence>MGLNEVEPVRKADARHVRLSVDQGRIPLHAKGYSRSKQVWFVNPLDFQRVETHKEFNLALAVKRQTITNGLKYSLATGNSGDQKKSRSSKAGVSQVLNRTLMRLHRPISIGVILLLVVKERSPSHVSYTIPIGEWSALQRYPKGRPVGWPRISLLCPASLLGPTLHPSSSFWRSGNRGRERTPNHAIHEGTTPCTKVFVNGVWMGVHHDPANLVKKLRRKDDIFETSEKENCDCIPMRVGFADLCSSWQTSNSYSRRNTSGGSPTAKTMKDLSISGSTL</sequence>
<keyword evidence="4" id="KW-0808">Transferase</keyword>
<dbReference type="RefSeq" id="XP_043014266.1">
    <property type="nucleotide sequence ID" value="XM_043149659.1"/>
</dbReference>
<evidence type="ECO:0000256" key="1">
    <source>
        <dbReference type="ARBA" id="ARBA00006835"/>
    </source>
</evidence>
<gene>
    <name evidence="8" type="ORF">E1B28_005115</name>
</gene>
<dbReference type="Gene3D" id="3.90.1070.20">
    <property type="match status" value="1"/>
</dbReference>
<feature type="region of interest" description="Disordered" evidence="7">
    <location>
        <begin position="252"/>
        <end position="279"/>
    </location>
</feature>
<comment type="similarity">
    <text evidence="1">Belongs to the RNA polymerase beta chain family.</text>
</comment>
<evidence type="ECO:0000256" key="3">
    <source>
        <dbReference type="ARBA" id="ARBA00022478"/>
    </source>
</evidence>
<dbReference type="InterPro" id="IPR015712">
    <property type="entry name" value="DNA-dir_RNA_pol_su2"/>
</dbReference>
<proteinExistence type="inferred from homology"/>
<keyword evidence="3" id="KW-0240">DNA-directed RNA polymerase</keyword>
<feature type="compositionally biased region" description="Polar residues" evidence="7">
    <location>
        <begin position="252"/>
        <end position="266"/>
    </location>
</feature>
<dbReference type="Proteomes" id="UP001049176">
    <property type="component" value="Chromosome 2"/>
</dbReference>
<protein>
    <recommendedName>
        <fullName evidence="2">DNA-directed RNA polymerase</fullName>
        <ecNumber evidence="2">2.7.7.6</ecNumber>
    </recommendedName>
</protein>
<dbReference type="SUPFAM" id="SSF64484">
    <property type="entry name" value="beta and beta-prime subunits of DNA dependent RNA-polymerase"/>
    <property type="match status" value="1"/>
</dbReference>
<evidence type="ECO:0000256" key="6">
    <source>
        <dbReference type="ARBA" id="ARBA00023163"/>
    </source>
</evidence>
<dbReference type="AlphaFoldDB" id="A0A9P8ADH7"/>